<evidence type="ECO:0000256" key="2">
    <source>
        <dbReference type="ARBA" id="ARBA00023125"/>
    </source>
</evidence>
<proteinExistence type="predicted"/>
<evidence type="ECO:0000256" key="3">
    <source>
        <dbReference type="ARBA" id="ARBA00023163"/>
    </source>
</evidence>
<name>A0A6N7EK51_9MICO</name>
<dbReference type="Gene3D" id="3.40.50.300">
    <property type="entry name" value="P-loop containing nucleotide triphosphate hydrolases"/>
    <property type="match status" value="1"/>
</dbReference>
<dbReference type="PROSITE" id="PS00622">
    <property type="entry name" value="HTH_LUXR_1"/>
    <property type="match status" value="1"/>
</dbReference>
<dbReference type="InterPro" id="IPR000792">
    <property type="entry name" value="Tscrpt_reg_LuxR_C"/>
</dbReference>
<dbReference type="InterPro" id="IPR036388">
    <property type="entry name" value="WH-like_DNA-bd_sf"/>
</dbReference>
<organism evidence="5 6">
    <name type="scientific">Georgenia subflava</name>
    <dbReference type="NCBI Taxonomy" id="1622177"/>
    <lineage>
        <taxon>Bacteria</taxon>
        <taxon>Bacillati</taxon>
        <taxon>Actinomycetota</taxon>
        <taxon>Actinomycetes</taxon>
        <taxon>Micrococcales</taxon>
        <taxon>Bogoriellaceae</taxon>
        <taxon>Georgenia</taxon>
    </lineage>
</organism>
<dbReference type="InterPro" id="IPR027417">
    <property type="entry name" value="P-loop_NTPase"/>
</dbReference>
<gene>
    <name evidence="5" type="ORF">GB881_05825</name>
</gene>
<dbReference type="SMART" id="SM00421">
    <property type="entry name" value="HTH_LUXR"/>
    <property type="match status" value="1"/>
</dbReference>
<dbReference type="SUPFAM" id="SSF46894">
    <property type="entry name" value="C-terminal effector domain of the bipartite response regulators"/>
    <property type="match status" value="1"/>
</dbReference>
<dbReference type="AlphaFoldDB" id="A0A6N7EK51"/>
<reference evidence="5 6" key="1">
    <citation type="submission" date="2019-10" db="EMBL/GenBank/DDBJ databases">
        <title>Georgenia wutianyii sp. nov. and Georgenia yuyongxinii sp. nov. isolated from plateau pika (Ochotona curzoniae) in the Qinghai-Tibet plateau of China.</title>
        <authorList>
            <person name="Tian Z."/>
        </authorList>
    </citation>
    <scope>NUCLEOTIDE SEQUENCE [LARGE SCALE GENOMIC DNA]</scope>
    <source>
        <strain evidence="5 6">JCM 19765</strain>
    </source>
</reference>
<keyword evidence="3" id="KW-0804">Transcription</keyword>
<protein>
    <submittedName>
        <fullName evidence="5">AAA family ATPase</fullName>
    </submittedName>
</protein>
<dbReference type="Pfam" id="PF13191">
    <property type="entry name" value="AAA_16"/>
    <property type="match status" value="1"/>
</dbReference>
<evidence type="ECO:0000259" key="4">
    <source>
        <dbReference type="PROSITE" id="PS50043"/>
    </source>
</evidence>
<keyword evidence="2" id="KW-0238">DNA-binding</keyword>
<comment type="caution">
    <text evidence="5">The sequence shown here is derived from an EMBL/GenBank/DDBJ whole genome shotgun (WGS) entry which is preliminary data.</text>
</comment>
<evidence type="ECO:0000313" key="6">
    <source>
        <dbReference type="Proteomes" id="UP000437709"/>
    </source>
</evidence>
<dbReference type="InterPro" id="IPR041664">
    <property type="entry name" value="AAA_16"/>
</dbReference>
<dbReference type="SUPFAM" id="SSF52540">
    <property type="entry name" value="P-loop containing nucleoside triphosphate hydrolases"/>
    <property type="match status" value="1"/>
</dbReference>
<dbReference type="PRINTS" id="PR00038">
    <property type="entry name" value="HTHLUXR"/>
</dbReference>
<accession>A0A6N7EK51</accession>
<dbReference type="PANTHER" id="PTHR44688:SF16">
    <property type="entry name" value="DNA-BINDING TRANSCRIPTIONAL ACTIVATOR DEVR_DOSR"/>
    <property type="match status" value="1"/>
</dbReference>
<dbReference type="EMBL" id="WHPC01000014">
    <property type="protein sequence ID" value="MPV36576.1"/>
    <property type="molecule type" value="Genomic_DNA"/>
</dbReference>
<dbReference type="InterPro" id="IPR016032">
    <property type="entry name" value="Sig_transdc_resp-reg_C-effctor"/>
</dbReference>
<sequence>MVDDGGAGTSHRILGRSEELDRIEEMVQRLAAGRGSVVVLIGPPGIGLTTLLRESIVRAGDSVADLRAVHVPSGLLEGDAGAAMSAIASGGAGEVFRRFAESAEQTLSEAGAAMTLDDPRLIRVGVDALRTLSDQRPLLVTVDDLPVDDASVFNALTSLAAGIADLPVMVAATSHVLPRSSFEDSPVGPLWVRQVPPLAHAEAVELARAAVGSRVPYSVAADLVRRTGAVPGDLRAVCGLLGPDQLAGTEPLPAPLPGTAVTSATYRRWWQSLGPQERLLVLGAAVAVRPDRAALEECAGVTIDEVTGQDGEPVLREENGLVTADHPRLLSAVHALSTPHEVRAAQSALASCYPEGSLDRQWLTLRSGATPTPELVRTLVDGAGTLLDRGEASSVQTLVDDVAQRLGETAPPVELLLLGGVAATYCGHPTRAVTLLTGAVGAAPAALERTFPLLLTAMTLRDKGVPHRLVASSLDRLAAPQPAAAASIAALAARLCARYGDEEGSRRYLEQAESLRPVGADATPDLLAELALTAAMVEHHRPESGPSDPLAVLAVRRPGLDLTGWMLELQALAQLIDSGAWVQARGAASDLYAQVRPGQAPLLRAELAMLSVRLHLSTCQYRRAQEVAVAAAEEGLPLHVPEGGAGIGLLAQSALLGGHTADAEQWLSELGELARGFQTPPVLSAALHEAQGLRAQLAGVPAEAAEHLARAVRAGRVLPTTLIDLASHLHRAGPSSSAELVEVVSTRLRAAAGDAADDVAPAATLDLLSAPAEGLVAVVAAVERAGRDSTFPAHVAQVLELAADRLGALTAEEYAAQAHGDPDLPTQRDAYRLLLLQRARQLYDKCAAAGRAQVTDREIERLERAQAPAEADITSLTEDELRVARFVHRGLTNGQIASALYVSVRTVELRLTSTYRKLGIRSRRELRQLANLATTDQTPS</sequence>
<dbReference type="OrthoDB" id="5476461at2"/>
<dbReference type="PANTHER" id="PTHR44688">
    <property type="entry name" value="DNA-BINDING TRANSCRIPTIONAL ACTIVATOR DEVR_DOSR"/>
    <property type="match status" value="1"/>
</dbReference>
<dbReference type="Pfam" id="PF00196">
    <property type="entry name" value="GerE"/>
    <property type="match status" value="1"/>
</dbReference>
<evidence type="ECO:0000256" key="1">
    <source>
        <dbReference type="ARBA" id="ARBA00023015"/>
    </source>
</evidence>
<keyword evidence="6" id="KW-1185">Reference proteome</keyword>
<keyword evidence="1" id="KW-0805">Transcription regulation</keyword>
<dbReference type="Proteomes" id="UP000437709">
    <property type="component" value="Unassembled WGS sequence"/>
</dbReference>
<dbReference type="GO" id="GO:0003677">
    <property type="term" value="F:DNA binding"/>
    <property type="evidence" value="ECO:0007669"/>
    <property type="project" value="UniProtKB-KW"/>
</dbReference>
<dbReference type="PROSITE" id="PS50043">
    <property type="entry name" value="HTH_LUXR_2"/>
    <property type="match status" value="1"/>
</dbReference>
<dbReference type="Gene3D" id="1.10.10.10">
    <property type="entry name" value="Winged helix-like DNA-binding domain superfamily/Winged helix DNA-binding domain"/>
    <property type="match status" value="1"/>
</dbReference>
<evidence type="ECO:0000313" key="5">
    <source>
        <dbReference type="EMBL" id="MPV36576.1"/>
    </source>
</evidence>
<dbReference type="CDD" id="cd06170">
    <property type="entry name" value="LuxR_C_like"/>
    <property type="match status" value="1"/>
</dbReference>
<dbReference type="RefSeq" id="WP_152196650.1">
    <property type="nucleotide sequence ID" value="NZ_VUKD01000007.1"/>
</dbReference>
<feature type="domain" description="HTH luxR-type" evidence="4">
    <location>
        <begin position="869"/>
        <end position="934"/>
    </location>
</feature>
<dbReference type="GO" id="GO:0006355">
    <property type="term" value="P:regulation of DNA-templated transcription"/>
    <property type="evidence" value="ECO:0007669"/>
    <property type="project" value="InterPro"/>
</dbReference>